<feature type="region of interest" description="Disordered" evidence="1">
    <location>
        <begin position="175"/>
        <end position="256"/>
    </location>
</feature>
<proteinExistence type="predicted"/>
<feature type="compositionally biased region" description="Low complexity" evidence="1">
    <location>
        <begin position="295"/>
        <end position="333"/>
    </location>
</feature>
<feature type="compositionally biased region" description="Gly residues" evidence="1">
    <location>
        <begin position="15"/>
        <end position="32"/>
    </location>
</feature>
<feature type="region of interest" description="Disordered" evidence="1">
    <location>
        <begin position="269"/>
        <end position="349"/>
    </location>
</feature>
<dbReference type="InterPro" id="IPR011055">
    <property type="entry name" value="Dup_hybrid_motif"/>
</dbReference>
<evidence type="ECO:0000313" key="3">
    <source>
        <dbReference type="EMBL" id="GCB92053.1"/>
    </source>
</evidence>
<feature type="domain" description="M23ase beta-sheet core" evidence="2">
    <location>
        <begin position="369"/>
        <end position="463"/>
    </location>
</feature>
<dbReference type="GO" id="GO:0004222">
    <property type="term" value="F:metalloendopeptidase activity"/>
    <property type="evidence" value="ECO:0007669"/>
    <property type="project" value="TreeGrafter"/>
</dbReference>
<organism evidence="3 4">
    <name type="scientific">Streptomyces noursei</name>
    <name type="common">Streptomyces albulus</name>
    <dbReference type="NCBI Taxonomy" id="1971"/>
    <lineage>
        <taxon>Bacteria</taxon>
        <taxon>Bacillati</taxon>
        <taxon>Actinomycetota</taxon>
        <taxon>Actinomycetes</taxon>
        <taxon>Kitasatosporales</taxon>
        <taxon>Streptomycetaceae</taxon>
        <taxon>Streptomyces</taxon>
    </lineage>
</organism>
<sequence length="474" mass="45912">MASNRPAPHAPSAYGLGGPADFGGPVGFGGPAGFTVPTTVGDPAGVPAPTAVSGPDDVSAFPAVGGPTDDAAPAGAPQVPSPYGQFPGQRPPGEVFSHDLLTPEPPPPGAPGGAEPSAGPAGDGWPPADESDAGDASARPVRGKHRVAKQRSGGLARGGTVLGVGVIAAVGASGVAAAEDRPPVPISVPDPGGVVDDATGALQDAGPRAADAGAAPVATPAGTDSATEGSAPSVGPDASRPQGDDATAGGAPGAGPAEALRHRILQQADGRPGATEAETGSDADAGPDAARDAGPDAGPADEAAPDAASDAASGTASDAAAEPAAPASPARPVASDDRPADEAGTAVAPVSSYTLTTGFGQAGDRWAADHTGQDFTAPTGTLVRAVHDGTLTQAGWAGGYGYRIVLTLDDGTQLWFCHLSSMVKTTGRVHAGDVIGRVGATGNATTPHLHLEVRPDAGAPTDPLPWLRDRGVTV</sequence>
<evidence type="ECO:0000259" key="2">
    <source>
        <dbReference type="Pfam" id="PF01551"/>
    </source>
</evidence>
<dbReference type="Pfam" id="PF01551">
    <property type="entry name" value="Peptidase_M23"/>
    <property type="match status" value="1"/>
</dbReference>
<protein>
    <submittedName>
        <fullName evidence="3">Peptidase</fullName>
    </submittedName>
</protein>
<dbReference type="RefSeq" id="WP_020929266.1">
    <property type="nucleotide sequence ID" value="NZ_BHXC01000006.1"/>
</dbReference>
<feature type="compositionally biased region" description="Low complexity" evidence="1">
    <location>
        <begin position="62"/>
        <end position="77"/>
    </location>
</feature>
<feature type="compositionally biased region" description="Low complexity" evidence="1">
    <location>
        <begin position="244"/>
        <end position="256"/>
    </location>
</feature>
<comment type="caution">
    <text evidence="3">The sequence shown here is derived from an EMBL/GenBank/DDBJ whole genome shotgun (WGS) entry which is preliminary data.</text>
</comment>
<dbReference type="Proteomes" id="UP000288351">
    <property type="component" value="Unassembled WGS sequence"/>
</dbReference>
<gene>
    <name evidence="3" type="ORF">SALB_04803</name>
</gene>
<dbReference type="SUPFAM" id="SSF51261">
    <property type="entry name" value="Duplicated hybrid motif"/>
    <property type="match status" value="1"/>
</dbReference>
<feature type="compositionally biased region" description="Low complexity" evidence="1">
    <location>
        <begin position="204"/>
        <end position="224"/>
    </location>
</feature>
<dbReference type="PANTHER" id="PTHR21666:SF270">
    <property type="entry name" value="MUREIN HYDROLASE ACTIVATOR ENVC"/>
    <property type="match status" value="1"/>
</dbReference>
<dbReference type="Gene3D" id="2.70.70.10">
    <property type="entry name" value="Glucose Permease (Domain IIA)"/>
    <property type="match status" value="1"/>
</dbReference>
<dbReference type="PANTHER" id="PTHR21666">
    <property type="entry name" value="PEPTIDASE-RELATED"/>
    <property type="match status" value="1"/>
</dbReference>
<dbReference type="EMBL" id="BHXC01000006">
    <property type="protein sequence ID" value="GCB92053.1"/>
    <property type="molecule type" value="Genomic_DNA"/>
</dbReference>
<feature type="region of interest" description="Disordered" evidence="1">
    <location>
        <begin position="1"/>
        <end position="158"/>
    </location>
</feature>
<dbReference type="InterPro" id="IPR050570">
    <property type="entry name" value="Cell_wall_metabolism_enzyme"/>
</dbReference>
<reference evidence="3 4" key="1">
    <citation type="journal article" date="2019" name="Microbiol. Resour. Announc.">
        <title>Draft Genome Sequence of the Most Traditional epsilon-Poly-l-Lysine Producer, Streptomyces albulus NBRC14147.</title>
        <authorList>
            <person name="Yamanaka K."/>
            <person name="Hamano Y."/>
        </authorList>
    </citation>
    <scope>NUCLEOTIDE SEQUENCE [LARGE SCALE GENOMIC DNA]</scope>
    <source>
        <strain evidence="3 4">NBRC 14147</strain>
    </source>
</reference>
<dbReference type="CDD" id="cd12797">
    <property type="entry name" value="M23_peptidase"/>
    <property type="match status" value="1"/>
</dbReference>
<dbReference type="InterPro" id="IPR016047">
    <property type="entry name" value="M23ase_b-sheet_dom"/>
</dbReference>
<dbReference type="AlphaFoldDB" id="A0A401R383"/>
<evidence type="ECO:0000256" key="1">
    <source>
        <dbReference type="SAM" id="MobiDB-lite"/>
    </source>
</evidence>
<name>A0A401R383_STRNR</name>
<evidence type="ECO:0000313" key="4">
    <source>
        <dbReference type="Proteomes" id="UP000288351"/>
    </source>
</evidence>
<accession>A0A401R383</accession>